<dbReference type="OrthoDB" id="68483at2759"/>
<feature type="region of interest" description="Disordered" evidence="7">
    <location>
        <begin position="118"/>
        <end position="150"/>
    </location>
</feature>
<feature type="region of interest" description="Disordered" evidence="7">
    <location>
        <begin position="885"/>
        <end position="922"/>
    </location>
</feature>
<protein>
    <recommendedName>
        <fullName evidence="8">Protein kinase domain-containing protein</fullName>
    </recommendedName>
</protein>
<keyword evidence="4" id="KW-0418">Kinase</keyword>
<feature type="region of interest" description="Disordered" evidence="7">
    <location>
        <begin position="1260"/>
        <end position="1279"/>
    </location>
</feature>
<dbReference type="PANTHER" id="PTHR24349">
    <property type="entry name" value="SERINE/THREONINE-PROTEIN KINASE"/>
    <property type="match status" value="1"/>
</dbReference>
<feature type="compositionally biased region" description="Low complexity" evidence="7">
    <location>
        <begin position="235"/>
        <end position="245"/>
    </location>
</feature>
<dbReference type="Gene3D" id="1.10.510.10">
    <property type="entry name" value="Transferase(Phosphotransferase) domain 1"/>
    <property type="match status" value="3"/>
</dbReference>
<feature type="compositionally biased region" description="Basic residues" evidence="7">
    <location>
        <begin position="76"/>
        <end position="86"/>
    </location>
</feature>
<feature type="compositionally biased region" description="Polar residues" evidence="7">
    <location>
        <begin position="59"/>
        <end position="73"/>
    </location>
</feature>
<feature type="compositionally biased region" description="Low complexity" evidence="7">
    <location>
        <begin position="209"/>
        <end position="219"/>
    </location>
</feature>
<feature type="region of interest" description="Disordered" evidence="7">
    <location>
        <begin position="1111"/>
        <end position="1136"/>
    </location>
</feature>
<dbReference type="SMART" id="SM00220">
    <property type="entry name" value="S_TKc"/>
    <property type="match status" value="1"/>
</dbReference>
<evidence type="ECO:0000256" key="2">
    <source>
        <dbReference type="ARBA" id="ARBA00022679"/>
    </source>
</evidence>
<dbReference type="CDD" id="cd14008">
    <property type="entry name" value="STKc_LKB1_CaMKK"/>
    <property type="match status" value="1"/>
</dbReference>
<dbReference type="InterPro" id="IPR017441">
    <property type="entry name" value="Protein_kinase_ATP_BS"/>
</dbReference>
<dbReference type="InterPro" id="IPR000719">
    <property type="entry name" value="Prot_kinase_dom"/>
</dbReference>
<evidence type="ECO:0000256" key="6">
    <source>
        <dbReference type="PROSITE-ProRule" id="PRU10141"/>
    </source>
</evidence>
<dbReference type="Proteomes" id="UP000673552">
    <property type="component" value="Chromosome 19"/>
</dbReference>
<proteinExistence type="predicted"/>
<feature type="region of interest" description="Disordered" evidence="7">
    <location>
        <begin position="1416"/>
        <end position="1440"/>
    </location>
</feature>
<dbReference type="Pfam" id="PF00069">
    <property type="entry name" value="Pkinase"/>
    <property type="match status" value="1"/>
</dbReference>
<feature type="region of interest" description="Disordered" evidence="7">
    <location>
        <begin position="1343"/>
        <end position="1395"/>
    </location>
</feature>
<feature type="region of interest" description="Disordered" evidence="7">
    <location>
        <begin position="489"/>
        <end position="509"/>
    </location>
</feature>
<evidence type="ECO:0000256" key="4">
    <source>
        <dbReference type="ARBA" id="ARBA00022777"/>
    </source>
</evidence>
<accession>A0A836KRZ4</accession>
<keyword evidence="2" id="KW-0808">Transferase</keyword>
<keyword evidence="5 6" id="KW-0067">ATP-binding</keyword>
<feature type="region of interest" description="Disordered" evidence="7">
    <location>
        <begin position="209"/>
        <end position="245"/>
    </location>
</feature>
<dbReference type="PROSITE" id="PS50011">
    <property type="entry name" value="PROTEIN_KINASE_DOM"/>
    <property type="match status" value="1"/>
</dbReference>
<feature type="compositionally biased region" description="Basic and acidic residues" evidence="7">
    <location>
        <begin position="1364"/>
        <end position="1381"/>
    </location>
</feature>
<dbReference type="GO" id="GO:0005524">
    <property type="term" value="F:ATP binding"/>
    <property type="evidence" value="ECO:0007669"/>
    <property type="project" value="UniProtKB-UniRule"/>
</dbReference>
<name>A0A836KRZ4_9TRYP</name>
<feature type="region of interest" description="Disordered" evidence="7">
    <location>
        <begin position="1152"/>
        <end position="1218"/>
    </location>
</feature>
<evidence type="ECO:0000256" key="1">
    <source>
        <dbReference type="ARBA" id="ARBA00022527"/>
    </source>
</evidence>
<dbReference type="GO" id="GO:0004674">
    <property type="term" value="F:protein serine/threonine kinase activity"/>
    <property type="evidence" value="ECO:0007669"/>
    <property type="project" value="UniProtKB-KW"/>
</dbReference>
<feature type="region of interest" description="Disordered" evidence="7">
    <location>
        <begin position="1"/>
        <end position="99"/>
    </location>
</feature>
<dbReference type="GeneID" id="92516192"/>
<feature type="region of interest" description="Disordered" evidence="7">
    <location>
        <begin position="544"/>
        <end position="580"/>
    </location>
</feature>
<evidence type="ECO:0000256" key="5">
    <source>
        <dbReference type="ARBA" id="ARBA00022840"/>
    </source>
</evidence>
<feature type="compositionally biased region" description="Low complexity" evidence="7">
    <location>
        <begin position="11"/>
        <end position="24"/>
    </location>
</feature>
<sequence length="1553" mass="161812">MPSRGDPSHPSARARSAASQVARATLAEPITRVTGAPRLPLPTALSSTRPHLGVMPQVPSGNAISTAGPSASSPPVHRRTALKKGRLLSSTQISPLPSDVCMRAPSLTTMSEPLVGAHGRCDASSQGPLSVRPALSTTNSTEVPPASSRTRLGWSVDEASGNAHSHWTSAAAASCVAAHAMPGMFYTLPRPTTTLSSSLVGFGVVPASNSSNPSASASVLKDRQSSGSGTCGMPSESSSLRPLRVSSLDRDEGVAEECGSEASGAAMSSVAVEVLHRRDSTSTRGSQCSRLPSRRSSITVASGGLGGVADAVASSAAAPNHANVESGGAEMHGAGCPFGWRTFSSLASQRAALAPPLGIFQSGLFLSMDEGDASRAPAMDAPMTPQSFSTMVLARESGEGASHTVDAVRVASSAAATTTTTHGVYCSPPLLAEDGDAPPQQSTHQLTVVSEGGGSDWGRAEVGASGIEEWLVDSGSRGSRGSGTTAATIASGVGLRPGPVAGSGSPGRLPGGRCATPLSSLQLFGSSSQPEMAVSGVGTDAIPSTPTDLSALPHPPPLSTRRRRQGCLDREGRGTNSRVDLGTGVIETDTLERARAVSKDGTRMYEVVNEKYVLYGYELGRGSYSTVRLCYNLWDGHFYAVKVLDRVRLKRRQLGSEASLCKIEREIAMMKQVQHKNIIALHEVIRDPSMRYVYLVLELAESREVLSMRDNGDVLPRRDKGAATAYPETTAREIVKGLLHALMYAHYLGVAHRDIKPSNVLRTADGTVKLCDFGVSILVGEEPMQLRREGSVAFLAPELLLSSEVEVSRFATPAVSSLGATRNRSAAHTLASADSNAHITVTSATTATSGAQMMNSGGMASLTAEATKLSQLLAPPLAGAAVQSGAPAASLREPRSERASFSGGAPSATPPRPSSASLLQCSPDKGDGGGCGAVDPSALCTPSLPQRKPAIPACNAAVVTDAAAAGTQKNASLASTPVAHQLSFPSLVVGHEPVDLFKADVFALGVTVYTMLIGQLPWRASNAASQRAAILAEPDPFLRLYKAAYGDAYRRSAQAPHARMPSCNVLDGDTLPASPPSATLASGHGKANTEIGRGQRAIAVAKQYKVASAQAASSPYKCGRDENQSEQQKCRRSSTRRAAATHSCINVCTQSDRHPAQSLPEDSTASATWPRPASRPLAAKAAPAKSHASSDLATPQSGDTDSTTIVAAPLPYIPPPPHQLLRPAQRKPTGCALLGSVQVPSATAAGTATAPQTHVAVTPRRVSGGERSGSDVGHMKASRGRMWSHTPALTVLLSRAAARLPFGSVVQTPHALSISPSQYVLWGGWAAAMSCLVADPLPPHQRRLTTTTTQSSHRRGMLGIDTDDTIKTDEPEMSDDMKDGTAKVGQPIRPYPSGGLQRVDLSTEVSMTCPRTDSVAAGDVTGTSHCDETSVRESDSDRSATVSCSAATSAASSQSSDDEEDMVSCESIYERLFELEQPCRAYALTERTPLPAAPDSFGEISGTAVDFVRACLCLDPTERRTVFELFRHPWIQDEPTAAAVELSNSLEPRTGAD</sequence>
<organism evidence="9 10">
    <name type="scientific">Leishmania martiniquensis</name>
    <dbReference type="NCBI Taxonomy" id="1580590"/>
    <lineage>
        <taxon>Eukaryota</taxon>
        <taxon>Discoba</taxon>
        <taxon>Euglenozoa</taxon>
        <taxon>Kinetoplastea</taxon>
        <taxon>Metakinetoplastina</taxon>
        <taxon>Trypanosomatida</taxon>
        <taxon>Trypanosomatidae</taxon>
        <taxon>Leishmaniinae</taxon>
        <taxon>Leishmania</taxon>
    </lineage>
</organism>
<gene>
    <name evidence="9" type="ORF">LSCM1_06249</name>
</gene>
<dbReference type="InterPro" id="IPR050205">
    <property type="entry name" value="CDPK_Ser/Thr_kinases"/>
</dbReference>
<dbReference type="KEGG" id="lmat:92516192"/>
<feature type="compositionally biased region" description="Polar residues" evidence="7">
    <location>
        <begin position="135"/>
        <end position="150"/>
    </location>
</feature>
<evidence type="ECO:0000256" key="3">
    <source>
        <dbReference type="ARBA" id="ARBA00022741"/>
    </source>
</evidence>
<dbReference type="InterPro" id="IPR011009">
    <property type="entry name" value="Kinase-like_dom_sf"/>
</dbReference>
<reference evidence="9 10" key="1">
    <citation type="submission" date="2021-03" db="EMBL/GenBank/DDBJ databases">
        <title>Leishmania (Mundinia) martiniquensis Genome sequencing and assembly.</title>
        <authorList>
            <person name="Almutairi H."/>
            <person name="Gatherer D."/>
        </authorList>
    </citation>
    <scope>NUCLEOTIDE SEQUENCE [LARGE SCALE GENOMIC DNA]</scope>
    <source>
        <strain evidence="9">LSCM1</strain>
    </source>
</reference>
<feature type="binding site" evidence="6">
    <location>
        <position position="642"/>
    </location>
    <ligand>
        <name>ATP</name>
        <dbReference type="ChEBI" id="CHEBI:30616"/>
    </ligand>
</feature>
<keyword evidence="10" id="KW-1185">Reference proteome</keyword>
<keyword evidence="3 6" id="KW-0547">Nucleotide-binding</keyword>
<feature type="compositionally biased region" description="Polar residues" evidence="7">
    <location>
        <begin position="1191"/>
        <end position="1205"/>
    </location>
</feature>
<evidence type="ECO:0000256" key="7">
    <source>
        <dbReference type="SAM" id="MobiDB-lite"/>
    </source>
</evidence>
<evidence type="ECO:0000259" key="8">
    <source>
        <dbReference type="PROSITE" id="PS50011"/>
    </source>
</evidence>
<dbReference type="Gene3D" id="3.30.200.20">
    <property type="entry name" value="Phosphorylase Kinase, domain 1"/>
    <property type="match status" value="1"/>
</dbReference>
<feature type="compositionally biased region" description="Basic and acidic residues" evidence="7">
    <location>
        <begin position="1425"/>
        <end position="1438"/>
    </location>
</feature>
<evidence type="ECO:0000313" key="10">
    <source>
        <dbReference type="Proteomes" id="UP000673552"/>
    </source>
</evidence>
<dbReference type="PROSITE" id="PS00107">
    <property type="entry name" value="PROTEIN_KINASE_ATP"/>
    <property type="match status" value="1"/>
</dbReference>
<comment type="caution">
    <text evidence="9">The sequence shown here is derived from an EMBL/GenBank/DDBJ whole genome shotgun (WGS) entry which is preliminary data.</text>
</comment>
<feature type="domain" description="Protein kinase" evidence="8">
    <location>
        <begin position="613"/>
        <end position="878"/>
    </location>
</feature>
<dbReference type="RefSeq" id="XP_067179309.1">
    <property type="nucleotide sequence ID" value="XM_067323680.1"/>
</dbReference>
<dbReference type="EMBL" id="JAFEUZ010000019">
    <property type="protein sequence ID" value="KAG5480545.1"/>
    <property type="molecule type" value="Genomic_DNA"/>
</dbReference>
<feature type="compositionally biased region" description="Low complexity" evidence="7">
    <location>
        <begin position="1170"/>
        <end position="1190"/>
    </location>
</feature>
<keyword evidence="1" id="KW-0723">Serine/threonine-protein kinase</keyword>
<dbReference type="SUPFAM" id="SSF56112">
    <property type="entry name" value="Protein kinase-like (PK-like)"/>
    <property type="match status" value="3"/>
</dbReference>
<evidence type="ECO:0000313" key="9">
    <source>
        <dbReference type="EMBL" id="KAG5480545.1"/>
    </source>
</evidence>